<reference evidence="2" key="1">
    <citation type="submission" date="2020-06" db="EMBL/GenBank/DDBJ databases">
        <authorList>
            <person name="Li T."/>
            <person name="Hu X."/>
            <person name="Zhang T."/>
            <person name="Song X."/>
            <person name="Zhang H."/>
            <person name="Dai N."/>
            <person name="Sheng W."/>
            <person name="Hou X."/>
            <person name="Wei L."/>
        </authorList>
    </citation>
    <scope>NUCLEOTIDE SEQUENCE</scope>
    <source>
        <strain evidence="2">G02</strain>
        <tissue evidence="2">Leaf</tissue>
    </source>
</reference>
<dbReference type="SUPFAM" id="SSF56672">
    <property type="entry name" value="DNA/RNA polymerases"/>
    <property type="match status" value="1"/>
</dbReference>
<name>A0AAW2WGN7_SESRA</name>
<feature type="domain" description="Reverse transcriptase Ty1/copia-type" evidence="1">
    <location>
        <begin position="167"/>
        <end position="245"/>
    </location>
</feature>
<accession>A0AAW2WGN7</accession>
<proteinExistence type="predicted"/>
<evidence type="ECO:0000313" key="2">
    <source>
        <dbReference type="EMBL" id="KAL0440782.1"/>
    </source>
</evidence>
<sequence length="425" mass="48013">MHSCFVEGLSVLEEPKDFCEAQEKQEWREAMQQEIDALERNKTWEISYLPQGKNVIGCRWIYKIKLRPDGTIERCKARLVAKGFSQVEGIDYNDCFAPVAKTVTVRLFLIVAAGRGWPLHHLDVNSAFLHGSLDEVIYMDAPEGYKIPPGQVCRLKKSLYGLQLIALLVYVDDILVATPTEILIQEVKGYLDRLFSIKDLGPAKYFLGLELARSPQGLIATQNKYALDIIKDARLLQGRSVTTPLPPGLKFGTESGMALQDPGKYRRLIGRLLYQGFTRPEICHAAQQLSQHVQHPCQQHLDAALHLVRYLKASPSTGLFFPSNNDFKLKAYCDVDWAACPPSRRSLTGYCIFLGMSLVSWKTKKQTTVVRSSIEAEYRSMAATTCEITWVTNLLQDLGVRIDTPVPFFCDNKAPHFYTYDPSWA</sequence>
<dbReference type="InterPro" id="IPR043502">
    <property type="entry name" value="DNA/RNA_pol_sf"/>
</dbReference>
<gene>
    <name evidence="2" type="ORF">Sradi_0017100</name>
</gene>
<protein>
    <submittedName>
        <fullName evidence="2">Retrovirus-related Pol polyprotein from transposon RE1</fullName>
    </submittedName>
</protein>
<reference evidence="2" key="2">
    <citation type="journal article" date="2024" name="Plant">
        <title>Genomic evolution and insights into agronomic trait innovations of Sesamum species.</title>
        <authorList>
            <person name="Miao H."/>
            <person name="Wang L."/>
            <person name="Qu L."/>
            <person name="Liu H."/>
            <person name="Sun Y."/>
            <person name="Le M."/>
            <person name="Wang Q."/>
            <person name="Wei S."/>
            <person name="Zheng Y."/>
            <person name="Lin W."/>
            <person name="Duan Y."/>
            <person name="Cao H."/>
            <person name="Xiong S."/>
            <person name="Wang X."/>
            <person name="Wei L."/>
            <person name="Li C."/>
            <person name="Ma Q."/>
            <person name="Ju M."/>
            <person name="Zhao R."/>
            <person name="Li G."/>
            <person name="Mu C."/>
            <person name="Tian Q."/>
            <person name="Mei H."/>
            <person name="Zhang T."/>
            <person name="Gao T."/>
            <person name="Zhang H."/>
        </authorList>
    </citation>
    <scope>NUCLEOTIDE SEQUENCE</scope>
    <source>
        <strain evidence="2">G02</strain>
    </source>
</reference>
<dbReference type="EMBL" id="JACGWJ010000001">
    <property type="protein sequence ID" value="KAL0440782.1"/>
    <property type="molecule type" value="Genomic_DNA"/>
</dbReference>
<dbReference type="PANTHER" id="PTHR11439:SF470">
    <property type="entry name" value="CYSTEINE-RICH RLK (RECEPTOR-LIKE PROTEIN KINASE) 8"/>
    <property type="match status" value="1"/>
</dbReference>
<dbReference type="InterPro" id="IPR013103">
    <property type="entry name" value="RVT_2"/>
</dbReference>
<dbReference type="CDD" id="cd09272">
    <property type="entry name" value="RNase_HI_RT_Ty1"/>
    <property type="match status" value="1"/>
</dbReference>
<dbReference type="AlphaFoldDB" id="A0AAW2WGN7"/>
<dbReference type="Pfam" id="PF07727">
    <property type="entry name" value="RVT_2"/>
    <property type="match status" value="2"/>
</dbReference>
<feature type="domain" description="Reverse transcriptase Ty1/copia-type" evidence="1">
    <location>
        <begin position="41"/>
        <end position="163"/>
    </location>
</feature>
<comment type="caution">
    <text evidence="2">The sequence shown here is derived from an EMBL/GenBank/DDBJ whole genome shotgun (WGS) entry which is preliminary data.</text>
</comment>
<dbReference type="PANTHER" id="PTHR11439">
    <property type="entry name" value="GAG-POL-RELATED RETROTRANSPOSON"/>
    <property type="match status" value="1"/>
</dbReference>
<organism evidence="2">
    <name type="scientific">Sesamum radiatum</name>
    <name type="common">Black benniseed</name>
    <dbReference type="NCBI Taxonomy" id="300843"/>
    <lineage>
        <taxon>Eukaryota</taxon>
        <taxon>Viridiplantae</taxon>
        <taxon>Streptophyta</taxon>
        <taxon>Embryophyta</taxon>
        <taxon>Tracheophyta</taxon>
        <taxon>Spermatophyta</taxon>
        <taxon>Magnoliopsida</taxon>
        <taxon>eudicotyledons</taxon>
        <taxon>Gunneridae</taxon>
        <taxon>Pentapetalae</taxon>
        <taxon>asterids</taxon>
        <taxon>lamiids</taxon>
        <taxon>Lamiales</taxon>
        <taxon>Pedaliaceae</taxon>
        <taxon>Sesamum</taxon>
    </lineage>
</organism>
<evidence type="ECO:0000259" key="1">
    <source>
        <dbReference type="Pfam" id="PF07727"/>
    </source>
</evidence>